<dbReference type="InterPro" id="IPR011047">
    <property type="entry name" value="Quinoprotein_ADH-like_sf"/>
</dbReference>
<dbReference type="OrthoDB" id="9811934at2"/>
<dbReference type="SUPFAM" id="SSF50998">
    <property type="entry name" value="Quinoprotein alcohol dehydrogenase-like"/>
    <property type="match status" value="1"/>
</dbReference>
<protein>
    <submittedName>
        <fullName evidence="1">Uncharacterized protein</fullName>
    </submittedName>
</protein>
<dbReference type="PANTHER" id="PTHR42754">
    <property type="entry name" value="ENDOGLUCANASE"/>
    <property type="match status" value="1"/>
</dbReference>
<accession>A0A0C7P4R0</accession>
<dbReference type="RefSeq" id="WP_045088190.1">
    <property type="nucleotide sequence ID" value="NZ_LN824141.1"/>
</dbReference>
<gene>
    <name evidence="1" type="ORF">DTL3_1523</name>
</gene>
<dbReference type="EMBL" id="LN824141">
    <property type="protein sequence ID" value="CEP78814.1"/>
    <property type="molecule type" value="Genomic_DNA"/>
</dbReference>
<dbReference type="KEGG" id="dtn:DTL3_1523"/>
<dbReference type="AlphaFoldDB" id="A0A0C7P4R0"/>
<name>A0A0C7P4R0_DEFTU</name>
<dbReference type="PANTHER" id="PTHR42754:SF1">
    <property type="entry name" value="LIPOPROTEIN"/>
    <property type="match status" value="1"/>
</dbReference>
<dbReference type="STRING" id="1006576.DTL3_1523"/>
<keyword evidence="2" id="KW-1185">Reference proteome</keyword>
<proteinExistence type="predicted"/>
<dbReference type="HOGENOM" id="CLU_035227_0_0_0"/>
<evidence type="ECO:0000313" key="1">
    <source>
        <dbReference type="EMBL" id="CEP78814.1"/>
    </source>
</evidence>
<organism evidence="1 2">
    <name type="scientific">Defluviitoga tunisiensis</name>
    <dbReference type="NCBI Taxonomy" id="1006576"/>
    <lineage>
        <taxon>Bacteria</taxon>
        <taxon>Thermotogati</taxon>
        <taxon>Thermotogota</taxon>
        <taxon>Thermotogae</taxon>
        <taxon>Petrotogales</taxon>
        <taxon>Petrotogaceae</taxon>
        <taxon>Defluviitoga</taxon>
    </lineage>
</organism>
<evidence type="ECO:0000313" key="2">
    <source>
        <dbReference type="Proteomes" id="UP000032809"/>
    </source>
</evidence>
<dbReference type="Proteomes" id="UP000032809">
    <property type="component" value="Chromosome I"/>
</dbReference>
<reference evidence="2" key="1">
    <citation type="submission" date="2014-11" db="EMBL/GenBank/DDBJ databases">
        <authorList>
            <person name="Wibberg D."/>
        </authorList>
    </citation>
    <scope>NUCLEOTIDE SEQUENCE [LARGE SCALE GENOMIC DNA]</scope>
    <source>
        <strain evidence="2">L3</strain>
    </source>
</reference>
<sequence>MKTKILLVLLLAVSIISMASVTLDWGRVYSLPGAQEIFKVSAVEDGVYAFGYTDEKGINEDMLILKFDLQGNLVYENSLGGIYNDWVNSGGVASDGDLVIIGTSGSYGSDFDIYFNKIGKNKFSKNLTKLGQDKGSDYIEVNDGFIVIGYGSDPDTLNMRGIIAKLDKSGNVVYQKWLPYFVPGSDTKPLSIEQTTDGNFIIAGTVVQIFDNLTKFYLTKVDKNGEEIWTKVFSPREYARGFDVKEVPGGYVAVGYEGSWKTKWSDIYVVKVDYNGNIVWERSYGDVEGDHGYSLAVAPNGNIFVTGYVTNPNKDYQDKDIIILEYDVNGNLLSERIIGGYGDDVAFSIDIDKNGNLYLGGFSESPDLGADDMRDAFVLKYSIK</sequence>